<dbReference type="NCBIfam" id="NF005559">
    <property type="entry name" value="PRK07231.1"/>
    <property type="match status" value="1"/>
</dbReference>
<proteinExistence type="inferred from homology"/>
<reference evidence="3" key="2">
    <citation type="submission" date="2017-10" db="EMBL/GenBank/DDBJ databases">
        <title>Ladona fulva Genome sequencing and assembly.</title>
        <authorList>
            <person name="Murali S."/>
            <person name="Richards S."/>
            <person name="Bandaranaike D."/>
            <person name="Bellair M."/>
            <person name="Blankenburg K."/>
            <person name="Chao H."/>
            <person name="Dinh H."/>
            <person name="Doddapaneni H."/>
            <person name="Dugan-Rocha S."/>
            <person name="Elkadiri S."/>
            <person name="Gnanaolivu R."/>
            <person name="Hernandez B."/>
            <person name="Skinner E."/>
            <person name="Javaid M."/>
            <person name="Lee S."/>
            <person name="Li M."/>
            <person name="Ming W."/>
            <person name="Munidasa M."/>
            <person name="Muniz J."/>
            <person name="Nguyen L."/>
            <person name="Hughes D."/>
            <person name="Osuji N."/>
            <person name="Pu L.-L."/>
            <person name="Puazo M."/>
            <person name="Qu C."/>
            <person name="Quiroz J."/>
            <person name="Raj R."/>
            <person name="Weissenberger G."/>
            <person name="Xin Y."/>
            <person name="Zou X."/>
            <person name="Han Y."/>
            <person name="Worley K."/>
            <person name="Muzny D."/>
            <person name="Gibbs R."/>
        </authorList>
    </citation>
    <scope>NUCLEOTIDE SEQUENCE</scope>
    <source>
        <strain evidence="3">Sampled in the wild</strain>
    </source>
</reference>
<evidence type="ECO:0000256" key="1">
    <source>
        <dbReference type="ARBA" id="ARBA00006484"/>
    </source>
</evidence>
<dbReference type="GO" id="GO:0004090">
    <property type="term" value="F:carbonyl reductase (NADPH) activity"/>
    <property type="evidence" value="ECO:0007669"/>
    <property type="project" value="TreeGrafter"/>
</dbReference>
<dbReference type="InterPro" id="IPR002347">
    <property type="entry name" value="SDR_fam"/>
</dbReference>
<dbReference type="SUPFAM" id="SSF51735">
    <property type="entry name" value="NAD(P)-binding Rossmann-fold domains"/>
    <property type="match status" value="1"/>
</dbReference>
<dbReference type="PRINTS" id="PR00081">
    <property type="entry name" value="GDHRDH"/>
</dbReference>
<dbReference type="FunFam" id="3.40.50.720:FF:000084">
    <property type="entry name" value="Short-chain dehydrogenase reductase"/>
    <property type="match status" value="1"/>
</dbReference>
<comment type="caution">
    <text evidence="3">The sequence shown here is derived from an EMBL/GenBank/DDBJ whole genome shotgun (WGS) entry which is preliminary data.</text>
</comment>
<dbReference type="Gene3D" id="3.40.50.720">
    <property type="entry name" value="NAD(P)-binding Rossmann-like Domain"/>
    <property type="match status" value="1"/>
</dbReference>
<dbReference type="InterPro" id="IPR020904">
    <property type="entry name" value="Sc_DH/Rdtase_CS"/>
</dbReference>
<dbReference type="AlphaFoldDB" id="A0A8K0P597"/>
<dbReference type="Proteomes" id="UP000792457">
    <property type="component" value="Unassembled WGS sequence"/>
</dbReference>
<dbReference type="PROSITE" id="PS00061">
    <property type="entry name" value="ADH_SHORT"/>
    <property type="match status" value="1"/>
</dbReference>
<dbReference type="OrthoDB" id="1669814at2759"/>
<dbReference type="InterPro" id="IPR036291">
    <property type="entry name" value="NAD(P)-bd_dom_sf"/>
</dbReference>
<evidence type="ECO:0000313" key="4">
    <source>
        <dbReference type="Proteomes" id="UP000792457"/>
    </source>
</evidence>
<name>A0A8K0P597_LADFU</name>
<dbReference type="PRINTS" id="PR00080">
    <property type="entry name" value="SDRFAMILY"/>
</dbReference>
<dbReference type="EMBL" id="KZ309025">
    <property type="protein sequence ID" value="KAG8236435.1"/>
    <property type="molecule type" value="Genomic_DNA"/>
</dbReference>
<sequence length="272" mass="28580">MLRALSRASKKLVTSDHSFATLKMSNRYSSSAPKLKGKVIVVTASTDGIGLAIAKRVANDGANVVVSSRKEKNVQEAVQKLKSEGLSAEGVVCHVAKAEDRARLLNKAVETFGGIDVLVSNAATNPAVGPVLDCEESVWDKIFEINVKAAFLLSKEVLPYLRKRGGGSIIYVSSIAGFQPFNLLGAYSVSKTALLGLTKAASQDLASENIRVNCIAPGIVKTRFSSAVSTDNISELAVPEEIGGIASFLCSDDASYITGETIVVSGGMASRL</sequence>
<comment type="similarity">
    <text evidence="1">Belongs to the short-chain dehydrogenases/reductases (SDR) family.</text>
</comment>
<gene>
    <name evidence="3" type="ORF">J437_LFUL016962</name>
</gene>
<organism evidence="3 4">
    <name type="scientific">Ladona fulva</name>
    <name type="common">Scarce chaser dragonfly</name>
    <name type="synonym">Libellula fulva</name>
    <dbReference type="NCBI Taxonomy" id="123851"/>
    <lineage>
        <taxon>Eukaryota</taxon>
        <taxon>Metazoa</taxon>
        <taxon>Ecdysozoa</taxon>
        <taxon>Arthropoda</taxon>
        <taxon>Hexapoda</taxon>
        <taxon>Insecta</taxon>
        <taxon>Pterygota</taxon>
        <taxon>Palaeoptera</taxon>
        <taxon>Odonata</taxon>
        <taxon>Epiprocta</taxon>
        <taxon>Anisoptera</taxon>
        <taxon>Libelluloidea</taxon>
        <taxon>Libellulidae</taxon>
        <taxon>Ladona</taxon>
    </lineage>
</organism>
<keyword evidence="4" id="KW-1185">Reference proteome</keyword>
<dbReference type="PANTHER" id="PTHR43943">
    <property type="entry name" value="DEHYDROGENASE/REDUCTASE (SDR FAMILY) MEMBER 4"/>
    <property type="match status" value="1"/>
</dbReference>
<accession>A0A8K0P597</accession>
<evidence type="ECO:0000313" key="3">
    <source>
        <dbReference type="EMBL" id="KAG8236435.1"/>
    </source>
</evidence>
<protein>
    <recommendedName>
        <fullName evidence="5">Dehydrogenase/reductase SDR family member 4</fullName>
    </recommendedName>
</protein>
<keyword evidence="2" id="KW-0560">Oxidoreductase</keyword>
<dbReference type="Pfam" id="PF13561">
    <property type="entry name" value="adh_short_C2"/>
    <property type="match status" value="1"/>
</dbReference>
<evidence type="ECO:0000256" key="2">
    <source>
        <dbReference type="ARBA" id="ARBA00023002"/>
    </source>
</evidence>
<dbReference type="PANTHER" id="PTHR43943:SF2">
    <property type="entry name" value="DEHYDROGENASE_REDUCTASE 4"/>
    <property type="match status" value="1"/>
</dbReference>
<evidence type="ECO:0008006" key="5">
    <source>
        <dbReference type="Google" id="ProtNLM"/>
    </source>
</evidence>
<reference evidence="3" key="1">
    <citation type="submission" date="2013-04" db="EMBL/GenBank/DDBJ databases">
        <authorList>
            <person name="Qu J."/>
            <person name="Murali S.C."/>
            <person name="Bandaranaike D."/>
            <person name="Bellair M."/>
            <person name="Blankenburg K."/>
            <person name="Chao H."/>
            <person name="Dinh H."/>
            <person name="Doddapaneni H."/>
            <person name="Downs B."/>
            <person name="Dugan-Rocha S."/>
            <person name="Elkadiri S."/>
            <person name="Gnanaolivu R.D."/>
            <person name="Hernandez B."/>
            <person name="Javaid M."/>
            <person name="Jayaseelan J.C."/>
            <person name="Lee S."/>
            <person name="Li M."/>
            <person name="Ming W."/>
            <person name="Munidasa M."/>
            <person name="Muniz J."/>
            <person name="Nguyen L."/>
            <person name="Ongeri F."/>
            <person name="Osuji N."/>
            <person name="Pu L.-L."/>
            <person name="Puazo M."/>
            <person name="Qu C."/>
            <person name="Quiroz J."/>
            <person name="Raj R."/>
            <person name="Weissenberger G."/>
            <person name="Xin Y."/>
            <person name="Zou X."/>
            <person name="Han Y."/>
            <person name="Richards S."/>
            <person name="Worley K."/>
            <person name="Muzny D."/>
            <person name="Gibbs R."/>
        </authorList>
    </citation>
    <scope>NUCLEOTIDE SEQUENCE</scope>
    <source>
        <strain evidence="3">Sampled in the wild</strain>
    </source>
</reference>